<feature type="compositionally biased region" description="Polar residues" evidence="1">
    <location>
        <begin position="66"/>
        <end position="77"/>
    </location>
</feature>
<evidence type="ECO:0000313" key="3">
    <source>
        <dbReference type="Proteomes" id="UP000590412"/>
    </source>
</evidence>
<sequence>MVLQIRRYPIGAPSAEEPRKDVVPLTPSKELLLSQDEKFSDDVVGQSSETVKESTYAPLAPERLMSANNATSPTSAEQRGKVSIENSSPEEPAKKVVDA</sequence>
<protein>
    <submittedName>
        <fullName evidence="2">Uncharacterized protein</fullName>
    </submittedName>
</protein>
<accession>A0A8X7TAK5</accession>
<reference evidence="2" key="1">
    <citation type="submission" date="2020-03" db="EMBL/GenBank/DDBJ databases">
        <title>FDA dAtabase for Regulatory Grade micrObial Sequences (FDA-ARGOS): Supporting development and validation of Infectious Disease Dx tests.</title>
        <authorList>
            <person name="Campos J."/>
            <person name="Goldberg B."/>
            <person name="Tallon L."/>
            <person name="Sadzewicz L."/>
            <person name="Vavikolanu K."/>
            <person name="Mehta A."/>
            <person name="Aluvathingal J."/>
            <person name="Nadendla S."/>
            <person name="Nandy P."/>
            <person name="Geyer C."/>
            <person name="Yan Y."/>
            <person name="Sichtig H."/>
        </authorList>
    </citation>
    <scope>NUCLEOTIDE SEQUENCE [LARGE SCALE GENOMIC DNA]</scope>
    <source>
        <strain evidence="2">FDAARGOS_652</strain>
    </source>
</reference>
<feature type="region of interest" description="Disordered" evidence="1">
    <location>
        <begin position="37"/>
        <end position="99"/>
    </location>
</feature>
<evidence type="ECO:0000313" key="2">
    <source>
        <dbReference type="EMBL" id="KAF6052692.1"/>
    </source>
</evidence>
<evidence type="ECO:0000256" key="1">
    <source>
        <dbReference type="SAM" id="MobiDB-lite"/>
    </source>
</evidence>
<dbReference type="EMBL" id="JABWAB010000004">
    <property type="protein sequence ID" value="KAF6052692.1"/>
    <property type="molecule type" value="Genomic_DNA"/>
</dbReference>
<name>A0A8X7TAK5_CANPA</name>
<organism evidence="2 3">
    <name type="scientific">Candida parapsilosis</name>
    <name type="common">Yeast</name>
    <dbReference type="NCBI Taxonomy" id="5480"/>
    <lineage>
        <taxon>Eukaryota</taxon>
        <taxon>Fungi</taxon>
        <taxon>Dikarya</taxon>
        <taxon>Ascomycota</taxon>
        <taxon>Saccharomycotina</taxon>
        <taxon>Pichiomycetes</taxon>
        <taxon>Debaryomycetaceae</taxon>
        <taxon>Candida/Lodderomyces clade</taxon>
        <taxon>Candida</taxon>
    </lineage>
</organism>
<comment type="caution">
    <text evidence="2">The sequence shown here is derived from an EMBL/GenBank/DDBJ whole genome shotgun (WGS) entry which is preliminary data.</text>
</comment>
<proteinExistence type="predicted"/>
<dbReference type="AlphaFoldDB" id="A0A8X7TAK5"/>
<dbReference type="Proteomes" id="UP000590412">
    <property type="component" value="Unassembled WGS sequence"/>
</dbReference>
<gene>
    <name evidence="2" type="ORF">FOB60_002948</name>
</gene>
<feature type="region of interest" description="Disordered" evidence="1">
    <location>
        <begin position="1"/>
        <end position="21"/>
    </location>
</feature>